<gene>
    <name evidence="2" type="ORF">H8923_12550</name>
</gene>
<dbReference type="PANTHER" id="PTHR35867:SF1">
    <property type="entry name" value="PROTEIN RSEC"/>
    <property type="match status" value="1"/>
</dbReference>
<dbReference type="RefSeq" id="WP_153971808.1">
    <property type="nucleotide sequence ID" value="NZ_JACRWE010000005.1"/>
</dbReference>
<evidence type="ECO:0000256" key="1">
    <source>
        <dbReference type="SAM" id="Phobius"/>
    </source>
</evidence>
<comment type="caution">
    <text evidence="2">The sequence shown here is derived from an EMBL/GenBank/DDBJ whole genome shotgun (WGS) entry which is preliminary data.</text>
</comment>
<feature type="transmembrane region" description="Helical" evidence="1">
    <location>
        <begin position="72"/>
        <end position="93"/>
    </location>
</feature>
<keyword evidence="1" id="KW-0812">Transmembrane</keyword>
<keyword evidence="1" id="KW-0472">Membrane</keyword>
<protein>
    <submittedName>
        <fullName evidence="2">SoxR reducing system RseC family protein</fullName>
    </submittedName>
</protein>
<dbReference type="Pfam" id="PF04246">
    <property type="entry name" value="RseC_MucC"/>
    <property type="match status" value="1"/>
</dbReference>
<proteinExistence type="predicted"/>
<dbReference type="Proteomes" id="UP000609849">
    <property type="component" value="Unassembled WGS sequence"/>
</dbReference>
<evidence type="ECO:0000313" key="3">
    <source>
        <dbReference type="Proteomes" id="UP000609849"/>
    </source>
</evidence>
<keyword evidence="3" id="KW-1185">Reference proteome</keyword>
<reference evidence="2 3" key="1">
    <citation type="submission" date="2020-08" db="EMBL/GenBank/DDBJ databases">
        <authorList>
            <person name="Liu C."/>
            <person name="Sun Q."/>
        </authorList>
    </citation>
    <scope>NUCLEOTIDE SEQUENCE [LARGE SCALE GENOMIC DNA]</scope>
    <source>
        <strain evidence="2 3">NSJ-18</strain>
    </source>
</reference>
<organism evidence="2 3">
    <name type="scientific">Romboutsia faecis</name>
    <dbReference type="NCBI Taxonomy" id="2764597"/>
    <lineage>
        <taxon>Bacteria</taxon>
        <taxon>Bacillati</taxon>
        <taxon>Bacillota</taxon>
        <taxon>Clostridia</taxon>
        <taxon>Peptostreptococcales</taxon>
        <taxon>Peptostreptococcaceae</taxon>
        <taxon>Romboutsia</taxon>
    </lineage>
</organism>
<dbReference type="PANTHER" id="PTHR35867">
    <property type="entry name" value="PROTEIN RSEC"/>
    <property type="match status" value="1"/>
</dbReference>
<dbReference type="EMBL" id="JACRWE010000005">
    <property type="protein sequence ID" value="MBC5997597.1"/>
    <property type="molecule type" value="Genomic_DNA"/>
</dbReference>
<dbReference type="InterPro" id="IPR026268">
    <property type="entry name" value="RseC"/>
</dbReference>
<dbReference type="InterPro" id="IPR007359">
    <property type="entry name" value="SigmaE_reg_RseC_MucC"/>
</dbReference>
<sequence>MNQQGYIIEIVDEKTAKLKMQRHSACASCGKCQTLSSETKEILVEVDNTIGANIGDHVEVNMDNMNVLKATALAYIVPLVFLMLGTMSSYFVLDKLIEIQGVGVEVISGLIGILMMLISYVILKRNDNKFRESRKFIPVITNILDK</sequence>
<dbReference type="PIRSF" id="PIRSF004923">
    <property type="entry name" value="RseC"/>
    <property type="match status" value="1"/>
</dbReference>
<name>A0ABR7JS48_9FIRM</name>
<feature type="transmembrane region" description="Helical" evidence="1">
    <location>
        <begin position="99"/>
        <end position="123"/>
    </location>
</feature>
<evidence type="ECO:0000313" key="2">
    <source>
        <dbReference type="EMBL" id="MBC5997597.1"/>
    </source>
</evidence>
<accession>A0ABR7JS48</accession>
<keyword evidence="1" id="KW-1133">Transmembrane helix</keyword>